<feature type="signal peptide" evidence="1">
    <location>
        <begin position="1"/>
        <end position="30"/>
    </location>
</feature>
<organism evidence="2 3">
    <name type="scientific">Planobispora rosea</name>
    <dbReference type="NCBI Taxonomy" id="35762"/>
    <lineage>
        <taxon>Bacteria</taxon>
        <taxon>Bacillati</taxon>
        <taxon>Actinomycetota</taxon>
        <taxon>Actinomycetes</taxon>
        <taxon>Streptosporangiales</taxon>
        <taxon>Streptosporangiaceae</taxon>
        <taxon>Planobispora</taxon>
    </lineage>
</organism>
<dbReference type="AlphaFoldDB" id="A0A8J3RZH0"/>
<keyword evidence="1" id="KW-0732">Signal</keyword>
<evidence type="ECO:0000313" key="3">
    <source>
        <dbReference type="Proteomes" id="UP000655044"/>
    </source>
</evidence>
<keyword evidence="3" id="KW-1185">Reference proteome</keyword>
<evidence type="ECO:0000313" key="2">
    <source>
        <dbReference type="EMBL" id="GIH84135.1"/>
    </source>
</evidence>
<sequence length="340" mass="36169">MTPSTPLRGLAVLALAAAAAPALVITPAQAHTGAASAASSPDSVRYAWVKSCPKKDYTIPCGRWTLTMRSGKTIKLTDARVNPENANGKVDKDGAALFAISGDGRFVNYFKGDKLVVRDVSSGKVRPLPGKAATLPKGLGMNEVDTTISHDGSIVVVDYYDEAGTLPSLVADMRTGKVVKLSAANNVLSFSATGTHLLTSRFTDDNTTEFAVFDTDGHKTASQVVPQIVSNNAPVALADDGNTVAVIVTGASRKHRLHTYDLAADTVSDPVALGIPRNENAQRLFWDSAGALTLWTSRDDENENPVFAVKRTVNAETGAARKVDSYKVRGETWTWWLPGE</sequence>
<gene>
    <name evidence="2" type="ORF">Pro02_25430</name>
</gene>
<dbReference type="Proteomes" id="UP000655044">
    <property type="component" value="Unassembled WGS sequence"/>
</dbReference>
<accession>A0A8J3RZH0</accession>
<dbReference type="EMBL" id="BOOI01000021">
    <property type="protein sequence ID" value="GIH84135.1"/>
    <property type="molecule type" value="Genomic_DNA"/>
</dbReference>
<evidence type="ECO:0008006" key="4">
    <source>
        <dbReference type="Google" id="ProtNLM"/>
    </source>
</evidence>
<proteinExistence type="predicted"/>
<protein>
    <recommendedName>
        <fullName evidence="4">WD40 repeat domain-containing protein</fullName>
    </recommendedName>
</protein>
<reference evidence="2" key="1">
    <citation type="submission" date="2021-01" db="EMBL/GenBank/DDBJ databases">
        <title>Whole genome shotgun sequence of Planobispora rosea NBRC 15558.</title>
        <authorList>
            <person name="Komaki H."/>
            <person name="Tamura T."/>
        </authorList>
    </citation>
    <scope>NUCLEOTIDE SEQUENCE</scope>
    <source>
        <strain evidence="2">NBRC 15558</strain>
    </source>
</reference>
<name>A0A8J3RZH0_PLARO</name>
<dbReference type="SUPFAM" id="SSF82171">
    <property type="entry name" value="DPP6 N-terminal domain-like"/>
    <property type="match status" value="1"/>
</dbReference>
<evidence type="ECO:0000256" key="1">
    <source>
        <dbReference type="SAM" id="SignalP"/>
    </source>
</evidence>
<dbReference type="RefSeq" id="WP_189242898.1">
    <property type="nucleotide sequence ID" value="NZ_BMQP01000024.1"/>
</dbReference>
<comment type="caution">
    <text evidence="2">The sequence shown here is derived from an EMBL/GenBank/DDBJ whole genome shotgun (WGS) entry which is preliminary data.</text>
</comment>
<feature type="chain" id="PRO_5035272640" description="WD40 repeat domain-containing protein" evidence="1">
    <location>
        <begin position="31"/>
        <end position="340"/>
    </location>
</feature>